<comment type="caution">
    <text evidence="2">The sequence shown here is derived from an EMBL/GenBank/DDBJ whole genome shotgun (WGS) entry which is preliminary data.</text>
</comment>
<dbReference type="Proteomes" id="UP001218188">
    <property type="component" value="Unassembled WGS sequence"/>
</dbReference>
<dbReference type="InterPro" id="IPR026116">
    <property type="entry name" value="GT18_cat"/>
</dbReference>
<protein>
    <recommendedName>
        <fullName evidence="1">Glycosyltransferase family 18 catalytic domain-containing protein</fullName>
    </recommendedName>
</protein>
<dbReference type="GO" id="GO:0030144">
    <property type="term" value="F:alpha-1,6-mannosylglycoprotein 6-beta-N-acetylglucosaminyltransferase activity"/>
    <property type="evidence" value="ECO:0007669"/>
    <property type="project" value="InterPro"/>
</dbReference>
<accession>A0AAD6STA2</accession>
<evidence type="ECO:0000259" key="1">
    <source>
        <dbReference type="Pfam" id="PF15024"/>
    </source>
</evidence>
<dbReference type="Pfam" id="PF15024">
    <property type="entry name" value="Glyco_transf_18"/>
    <property type="match status" value="1"/>
</dbReference>
<proteinExistence type="predicted"/>
<sequence>MQDANCGQNQTKSRCLPSFHTRSDIYKGGEVTWARSTVRALERLGYTFIYTPNNERTIQLYHIFRGLVTAIFTEERDVNACFKDTECVQSSQNPSGIPLWKLFAWNWWTGAVGPLKNKWTLNPEDYRLEGKGFAPNNYLGYSVEPACSARPFVPHSERKRQAYVLAKEMHYFTPKKTAWGSDFYDDAHKTADVEFVSGVRGQATPDFPSRLTNLGYMTPSDFYGHLSHSLVLVGVGSPLTSPTPYDALCFGVPFINPIFDWDSKDPQNRNKWNVQHGMMKHLDPPYVYHVFRGDRDGFVKAIKDAVEHPIQSYVLDRMKMEAVMHRLGNILSTDWEAEASAISS</sequence>
<name>A0AAD6STA2_9AGAR</name>
<dbReference type="EMBL" id="JARJCM010000063">
    <property type="protein sequence ID" value="KAJ7033664.1"/>
    <property type="molecule type" value="Genomic_DNA"/>
</dbReference>
<dbReference type="AlphaFoldDB" id="A0AAD6STA2"/>
<evidence type="ECO:0000313" key="3">
    <source>
        <dbReference type="Proteomes" id="UP001218188"/>
    </source>
</evidence>
<feature type="domain" description="Glycosyltransferase family 18 catalytic" evidence="1">
    <location>
        <begin position="134"/>
        <end position="331"/>
    </location>
</feature>
<keyword evidence="3" id="KW-1185">Reference proteome</keyword>
<organism evidence="2 3">
    <name type="scientific">Mycena alexandri</name>
    <dbReference type="NCBI Taxonomy" id="1745969"/>
    <lineage>
        <taxon>Eukaryota</taxon>
        <taxon>Fungi</taxon>
        <taxon>Dikarya</taxon>
        <taxon>Basidiomycota</taxon>
        <taxon>Agaricomycotina</taxon>
        <taxon>Agaricomycetes</taxon>
        <taxon>Agaricomycetidae</taxon>
        <taxon>Agaricales</taxon>
        <taxon>Marasmiineae</taxon>
        <taxon>Mycenaceae</taxon>
        <taxon>Mycena</taxon>
    </lineage>
</organism>
<gene>
    <name evidence="2" type="ORF">C8F04DRAFT_1210791</name>
</gene>
<evidence type="ECO:0000313" key="2">
    <source>
        <dbReference type="EMBL" id="KAJ7033664.1"/>
    </source>
</evidence>
<reference evidence="2" key="1">
    <citation type="submission" date="2023-03" db="EMBL/GenBank/DDBJ databases">
        <title>Massive genome expansion in bonnet fungi (Mycena s.s.) driven by repeated elements and novel gene families across ecological guilds.</title>
        <authorList>
            <consortium name="Lawrence Berkeley National Laboratory"/>
            <person name="Harder C.B."/>
            <person name="Miyauchi S."/>
            <person name="Viragh M."/>
            <person name="Kuo A."/>
            <person name="Thoen E."/>
            <person name="Andreopoulos B."/>
            <person name="Lu D."/>
            <person name="Skrede I."/>
            <person name="Drula E."/>
            <person name="Henrissat B."/>
            <person name="Morin E."/>
            <person name="Kohler A."/>
            <person name="Barry K."/>
            <person name="LaButti K."/>
            <person name="Morin E."/>
            <person name="Salamov A."/>
            <person name="Lipzen A."/>
            <person name="Mereny Z."/>
            <person name="Hegedus B."/>
            <person name="Baldrian P."/>
            <person name="Stursova M."/>
            <person name="Weitz H."/>
            <person name="Taylor A."/>
            <person name="Grigoriev I.V."/>
            <person name="Nagy L.G."/>
            <person name="Martin F."/>
            <person name="Kauserud H."/>
        </authorList>
    </citation>
    <scope>NUCLEOTIDE SEQUENCE</scope>
    <source>
        <strain evidence="2">CBHHK200</strain>
    </source>
</reference>